<dbReference type="PANTHER" id="PTHR13412:SF0">
    <property type="entry name" value="T-CELL IMMUNOMODULATORY PROTEIN"/>
    <property type="match status" value="1"/>
</dbReference>
<evidence type="ECO:0000256" key="4">
    <source>
        <dbReference type="ARBA" id="ARBA00022989"/>
    </source>
</evidence>
<dbReference type="GO" id="GO:0005886">
    <property type="term" value="C:plasma membrane"/>
    <property type="evidence" value="ECO:0007669"/>
    <property type="project" value="TreeGrafter"/>
</dbReference>
<dbReference type="InterPro" id="IPR024881">
    <property type="entry name" value="Tip"/>
</dbReference>
<feature type="domain" description="T-cell immunomodulatory protein TIP C2" evidence="8">
    <location>
        <begin position="381"/>
        <end position="481"/>
    </location>
</feature>
<dbReference type="Pfam" id="PF23122">
    <property type="entry name" value="C2_ITFG1"/>
    <property type="match status" value="1"/>
</dbReference>
<dbReference type="InterPro" id="IPR057089">
    <property type="entry name" value="C2_TIP"/>
</dbReference>
<dbReference type="Gene3D" id="2.130.10.130">
    <property type="entry name" value="Integrin alpha, N-terminal"/>
    <property type="match status" value="1"/>
</dbReference>
<evidence type="ECO:0000256" key="3">
    <source>
        <dbReference type="ARBA" id="ARBA00022692"/>
    </source>
</evidence>
<keyword evidence="10" id="KW-1185">Reference proteome</keyword>
<evidence type="ECO:0000313" key="9">
    <source>
        <dbReference type="EMBL" id="KAG7153499.1"/>
    </source>
</evidence>
<organism evidence="9 10">
    <name type="scientific">Homarus americanus</name>
    <name type="common">American lobster</name>
    <dbReference type="NCBI Taxonomy" id="6706"/>
    <lineage>
        <taxon>Eukaryota</taxon>
        <taxon>Metazoa</taxon>
        <taxon>Ecdysozoa</taxon>
        <taxon>Arthropoda</taxon>
        <taxon>Crustacea</taxon>
        <taxon>Multicrustacea</taxon>
        <taxon>Malacostraca</taxon>
        <taxon>Eumalacostraca</taxon>
        <taxon>Eucarida</taxon>
        <taxon>Decapoda</taxon>
        <taxon>Pleocyemata</taxon>
        <taxon>Astacidea</taxon>
        <taxon>Nephropoidea</taxon>
        <taxon>Nephropidae</taxon>
        <taxon>Homarus</taxon>
    </lineage>
</organism>
<sequence length="533" mass="58989">TNQNYPNSAEPDPETGPVCSYSSLRIKSIMPGDFDGNGAMDVLLVSYNKELSPHYQVFLLWGNHNMSLDCGSELHPLLNITGHPLVMDVNGDMIPDLFGEDAAKNRTFWIFNSEREPPTAVPMVARNGTLPRLKRPSSHAFIDLNDDLAADLWITAEGSFEISSSTNGVYAVDESIRPPDELKVIGQTSFADVDLDGHIEAIIPACKEKTCLGSSTVFVYDFGSDSPWKELDVNFVDPSGTTWGYPSKADPKYRFTDTITPRVGDFNLDGYPDFLVTLLDAAGNIQVVLMENAAKDGTSNYSRKFVPKWDLFKAFGNTVLGTFCDFQEDGTLDVLLVCKADDGKYYLNVYKDAIEYDAVFVKVLIPTGRCYGEKCQLKQIPYGTNQPGPSISYSITTATGTTQSSRATQLSQTAHHALQLPYTVFGLGRNWNFVEVMEVGIPKGNISDTLKSSFTQIIPNSQLIVIPYPMDEPNSWVSKLFITPSKAMLMTAGALVGTCLFVAVIIGILHRREKQQDKREKQQEAHKFHFDAM</sequence>
<dbReference type="InterPro" id="IPR028994">
    <property type="entry name" value="Integrin_alpha_N"/>
</dbReference>
<keyword evidence="4 7" id="KW-1133">Transmembrane helix</keyword>
<evidence type="ECO:0000256" key="2">
    <source>
        <dbReference type="ARBA" id="ARBA00006496"/>
    </source>
</evidence>
<evidence type="ECO:0000256" key="1">
    <source>
        <dbReference type="ARBA" id="ARBA00004479"/>
    </source>
</evidence>
<evidence type="ECO:0000256" key="7">
    <source>
        <dbReference type="SAM" id="Phobius"/>
    </source>
</evidence>
<gene>
    <name evidence="9" type="primary">ITFG1-L</name>
    <name evidence="9" type="ORF">Hamer_G019563</name>
</gene>
<dbReference type="Proteomes" id="UP000747542">
    <property type="component" value="Unassembled WGS sequence"/>
</dbReference>
<dbReference type="EMBL" id="JAHLQT010046868">
    <property type="protein sequence ID" value="KAG7153499.1"/>
    <property type="molecule type" value="Genomic_DNA"/>
</dbReference>
<keyword evidence="5 7" id="KW-0472">Membrane</keyword>
<reference evidence="9" key="1">
    <citation type="journal article" date="2021" name="Sci. Adv.">
        <title>The American lobster genome reveals insights on longevity, neural, and immune adaptations.</title>
        <authorList>
            <person name="Polinski J.M."/>
            <person name="Zimin A.V."/>
            <person name="Clark K.F."/>
            <person name="Kohn A.B."/>
            <person name="Sadowski N."/>
            <person name="Timp W."/>
            <person name="Ptitsyn A."/>
            <person name="Khanna P."/>
            <person name="Romanova D.Y."/>
            <person name="Williams P."/>
            <person name="Greenwood S.J."/>
            <person name="Moroz L.L."/>
            <person name="Walt D.R."/>
            <person name="Bodnar A.G."/>
        </authorList>
    </citation>
    <scope>NUCLEOTIDE SEQUENCE</scope>
    <source>
        <strain evidence="9">GMGI-L3</strain>
    </source>
</reference>
<evidence type="ECO:0000256" key="6">
    <source>
        <dbReference type="ARBA" id="ARBA00023180"/>
    </source>
</evidence>
<dbReference type="PANTHER" id="PTHR13412">
    <property type="entry name" value="T-CELL IMMUNOMODULATORY PROTEIN HOMOLOG"/>
    <property type="match status" value="1"/>
</dbReference>
<proteinExistence type="inferred from homology"/>
<accession>A0A8J5MJ96</accession>
<feature type="transmembrane region" description="Helical" evidence="7">
    <location>
        <begin position="487"/>
        <end position="509"/>
    </location>
</feature>
<protein>
    <submittedName>
        <fullName evidence="9">T-cell immunomodulatory protein-like</fullName>
    </submittedName>
</protein>
<dbReference type="SUPFAM" id="SSF69318">
    <property type="entry name" value="Integrin alpha N-terminal domain"/>
    <property type="match status" value="1"/>
</dbReference>
<keyword evidence="3 7" id="KW-0812">Transmembrane</keyword>
<evidence type="ECO:0000259" key="8">
    <source>
        <dbReference type="Pfam" id="PF23122"/>
    </source>
</evidence>
<dbReference type="AlphaFoldDB" id="A0A8J5MJ96"/>
<feature type="non-terminal residue" evidence="9">
    <location>
        <position position="1"/>
    </location>
</feature>
<evidence type="ECO:0000313" key="10">
    <source>
        <dbReference type="Proteomes" id="UP000747542"/>
    </source>
</evidence>
<comment type="caution">
    <text evidence="9">The sequence shown here is derived from an EMBL/GenBank/DDBJ whole genome shotgun (WGS) entry which is preliminary data.</text>
</comment>
<keyword evidence="6" id="KW-0325">Glycoprotein</keyword>
<comment type="similarity">
    <text evidence="2">Belongs to the TIP family.</text>
</comment>
<comment type="subcellular location">
    <subcellularLocation>
        <location evidence="1">Membrane</location>
        <topology evidence="1">Single-pass type I membrane protein</topology>
    </subcellularLocation>
</comment>
<name>A0A8J5MJ96_HOMAM</name>
<evidence type="ECO:0000256" key="5">
    <source>
        <dbReference type="ARBA" id="ARBA00023136"/>
    </source>
</evidence>